<keyword evidence="1" id="KW-0677">Repeat</keyword>
<dbReference type="PANTHER" id="PTHR47926:SF533">
    <property type="entry name" value="DYW DOMAIN-CONTAINING PROTEIN"/>
    <property type="match status" value="1"/>
</dbReference>
<dbReference type="PANTHER" id="PTHR47926">
    <property type="entry name" value="PENTATRICOPEPTIDE REPEAT-CONTAINING PROTEIN"/>
    <property type="match status" value="1"/>
</dbReference>
<sequence length="214" mass="23635">ALARAGDLDAAEQLFLAMPATDVVSWTALVQIYAEAGEVTKANTVFFTTMPCRNVVSWNLLIATNAQGGYLQLAYALLFRMPQESISAWNSILASDHLSPQAASQVFVAMPKRDVTSWTSMLAVYRRSRDKTMVKQLFDEMPERNIVSWNVALSGLATDAGMAKHVFDRMPAWDCVSQNSLLAVYAQNGHLESVSSWFECITEKDSASWDIAIS</sequence>
<dbReference type="Gene3D" id="1.25.40.10">
    <property type="entry name" value="Tetratricopeptide repeat domain"/>
    <property type="match status" value="2"/>
</dbReference>
<dbReference type="PROSITE" id="PS51375">
    <property type="entry name" value="PPR"/>
    <property type="match status" value="1"/>
</dbReference>
<protein>
    <recommendedName>
        <fullName evidence="5">Pentacotripeptide-repeat region of PRORP domain-containing protein</fullName>
    </recommendedName>
</protein>
<feature type="non-terminal residue" evidence="3">
    <location>
        <position position="214"/>
    </location>
</feature>
<dbReference type="AlphaFoldDB" id="D8SX33"/>
<evidence type="ECO:0000313" key="4">
    <source>
        <dbReference type="Proteomes" id="UP000001514"/>
    </source>
</evidence>
<evidence type="ECO:0000256" key="2">
    <source>
        <dbReference type="PROSITE-ProRule" id="PRU00708"/>
    </source>
</evidence>
<dbReference type="GO" id="GO:0003723">
    <property type="term" value="F:RNA binding"/>
    <property type="evidence" value="ECO:0007669"/>
    <property type="project" value="InterPro"/>
</dbReference>
<organism evidence="4">
    <name type="scientific">Selaginella moellendorffii</name>
    <name type="common">Spikemoss</name>
    <dbReference type="NCBI Taxonomy" id="88036"/>
    <lineage>
        <taxon>Eukaryota</taxon>
        <taxon>Viridiplantae</taxon>
        <taxon>Streptophyta</taxon>
        <taxon>Embryophyta</taxon>
        <taxon>Tracheophyta</taxon>
        <taxon>Lycopodiopsida</taxon>
        <taxon>Selaginellales</taxon>
        <taxon>Selaginellaceae</taxon>
        <taxon>Selaginella</taxon>
    </lineage>
</organism>
<dbReference type="InterPro" id="IPR046960">
    <property type="entry name" value="PPR_At4g14850-like_plant"/>
</dbReference>
<evidence type="ECO:0000313" key="3">
    <source>
        <dbReference type="EMBL" id="EFJ10964.1"/>
    </source>
</evidence>
<dbReference type="InterPro" id="IPR011990">
    <property type="entry name" value="TPR-like_helical_dom_sf"/>
</dbReference>
<dbReference type="GO" id="GO:0009451">
    <property type="term" value="P:RNA modification"/>
    <property type="evidence" value="ECO:0007669"/>
    <property type="project" value="InterPro"/>
</dbReference>
<evidence type="ECO:0008006" key="5">
    <source>
        <dbReference type="Google" id="ProtNLM"/>
    </source>
</evidence>
<reference evidence="3 4" key="1">
    <citation type="journal article" date="2011" name="Science">
        <title>The Selaginella genome identifies genetic changes associated with the evolution of vascular plants.</title>
        <authorList>
            <person name="Banks J.A."/>
            <person name="Nishiyama T."/>
            <person name="Hasebe M."/>
            <person name="Bowman J.L."/>
            <person name="Gribskov M."/>
            <person name="dePamphilis C."/>
            <person name="Albert V.A."/>
            <person name="Aono N."/>
            <person name="Aoyama T."/>
            <person name="Ambrose B.A."/>
            <person name="Ashton N.W."/>
            <person name="Axtell M.J."/>
            <person name="Barker E."/>
            <person name="Barker M.S."/>
            <person name="Bennetzen J.L."/>
            <person name="Bonawitz N.D."/>
            <person name="Chapple C."/>
            <person name="Cheng C."/>
            <person name="Correa L.G."/>
            <person name="Dacre M."/>
            <person name="DeBarry J."/>
            <person name="Dreyer I."/>
            <person name="Elias M."/>
            <person name="Engstrom E.M."/>
            <person name="Estelle M."/>
            <person name="Feng L."/>
            <person name="Finet C."/>
            <person name="Floyd S.K."/>
            <person name="Frommer W.B."/>
            <person name="Fujita T."/>
            <person name="Gramzow L."/>
            <person name="Gutensohn M."/>
            <person name="Harholt J."/>
            <person name="Hattori M."/>
            <person name="Heyl A."/>
            <person name="Hirai T."/>
            <person name="Hiwatashi Y."/>
            <person name="Ishikawa M."/>
            <person name="Iwata M."/>
            <person name="Karol K.G."/>
            <person name="Koehler B."/>
            <person name="Kolukisaoglu U."/>
            <person name="Kubo M."/>
            <person name="Kurata T."/>
            <person name="Lalonde S."/>
            <person name="Li K."/>
            <person name="Li Y."/>
            <person name="Litt A."/>
            <person name="Lyons E."/>
            <person name="Manning G."/>
            <person name="Maruyama T."/>
            <person name="Michael T.P."/>
            <person name="Mikami K."/>
            <person name="Miyazaki S."/>
            <person name="Morinaga S."/>
            <person name="Murata T."/>
            <person name="Mueller-Roeber B."/>
            <person name="Nelson D.R."/>
            <person name="Obara M."/>
            <person name="Oguri Y."/>
            <person name="Olmstead R.G."/>
            <person name="Onodera N."/>
            <person name="Petersen B.L."/>
            <person name="Pils B."/>
            <person name="Prigge M."/>
            <person name="Rensing S.A."/>
            <person name="Riano-Pachon D.M."/>
            <person name="Roberts A.W."/>
            <person name="Sato Y."/>
            <person name="Scheller H.V."/>
            <person name="Schulz B."/>
            <person name="Schulz C."/>
            <person name="Shakirov E.V."/>
            <person name="Shibagaki N."/>
            <person name="Shinohara N."/>
            <person name="Shippen D.E."/>
            <person name="Soerensen I."/>
            <person name="Sotooka R."/>
            <person name="Sugimoto N."/>
            <person name="Sugita M."/>
            <person name="Sumikawa N."/>
            <person name="Tanurdzic M."/>
            <person name="Theissen G."/>
            <person name="Ulvskov P."/>
            <person name="Wakazuki S."/>
            <person name="Weng J.K."/>
            <person name="Willats W.W."/>
            <person name="Wipf D."/>
            <person name="Wolf P.G."/>
            <person name="Yang L."/>
            <person name="Zimmer A.D."/>
            <person name="Zhu Q."/>
            <person name="Mitros T."/>
            <person name="Hellsten U."/>
            <person name="Loque D."/>
            <person name="Otillar R."/>
            <person name="Salamov A."/>
            <person name="Schmutz J."/>
            <person name="Shapiro H."/>
            <person name="Lindquist E."/>
            <person name="Lucas S."/>
            <person name="Rokhsar D."/>
            <person name="Grigoriev I.V."/>
        </authorList>
    </citation>
    <scope>NUCLEOTIDE SEQUENCE [LARGE SCALE GENOMIC DNA]</scope>
</reference>
<dbReference type="Gramene" id="EFJ10964">
    <property type="protein sequence ID" value="EFJ10964"/>
    <property type="gene ID" value="SELMODRAFT_25995"/>
</dbReference>
<feature type="repeat" description="PPR" evidence="2">
    <location>
        <begin position="114"/>
        <end position="148"/>
    </location>
</feature>
<proteinExistence type="predicted"/>
<name>D8SX33_SELML</name>
<dbReference type="InParanoid" id="D8SX33"/>
<dbReference type="Pfam" id="PF01535">
    <property type="entry name" value="PPR"/>
    <property type="match status" value="4"/>
</dbReference>
<keyword evidence="4" id="KW-1185">Reference proteome</keyword>
<feature type="non-terminal residue" evidence="3">
    <location>
        <position position="1"/>
    </location>
</feature>
<dbReference type="EMBL" id="GL377650">
    <property type="protein sequence ID" value="EFJ10964.1"/>
    <property type="molecule type" value="Genomic_DNA"/>
</dbReference>
<dbReference type="eggNOG" id="KOG4197">
    <property type="taxonomic scope" value="Eukaryota"/>
</dbReference>
<gene>
    <name evidence="3" type="ORF">SELMODRAFT_25995</name>
</gene>
<dbReference type="InterPro" id="IPR002885">
    <property type="entry name" value="PPR_rpt"/>
</dbReference>
<evidence type="ECO:0000256" key="1">
    <source>
        <dbReference type="ARBA" id="ARBA00022737"/>
    </source>
</evidence>
<dbReference type="HOGENOM" id="CLU_002706_5_0_1"/>
<dbReference type="Proteomes" id="UP000001514">
    <property type="component" value="Unassembled WGS sequence"/>
</dbReference>
<dbReference type="KEGG" id="smo:SELMODRAFT_25995"/>
<accession>D8SX33</accession>